<dbReference type="Proteomes" id="UP000549971">
    <property type="component" value="Unassembled WGS sequence"/>
</dbReference>
<feature type="transmembrane region" description="Helical" evidence="1">
    <location>
        <begin position="6"/>
        <end position="29"/>
    </location>
</feature>
<accession>A0A7W9J8J7</accession>
<evidence type="ECO:0000256" key="1">
    <source>
        <dbReference type="SAM" id="Phobius"/>
    </source>
</evidence>
<keyword evidence="3" id="KW-1185">Reference proteome</keyword>
<evidence type="ECO:0000313" key="3">
    <source>
        <dbReference type="Proteomes" id="UP000549971"/>
    </source>
</evidence>
<reference evidence="2 3" key="1">
    <citation type="submission" date="2020-08" db="EMBL/GenBank/DDBJ databases">
        <title>Sequencing the genomes of 1000 actinobacteria strains.</title>
        <authorList>
            <person name="Klenk H.-P."/>
        </authorList>
    </citation>
    <scope>NUCLEOTIDE SEQUENCE [LARGE SCALE GENOMIC DNA]</scope>
    <source>
        <strain evidence="2 3">DSM 28967</strain>
    </source>
</reference>
<keyword evidence="1" id="KW-0472">Membrane</keyword>
<protein>
    <submittedName>
        <fullName evidence="2">Uncharacterized protein</fullName>
    </submittedName>
</protein>
<dbReference type="EMBL" id="JACHMY010000001">
    <property type="protein sequence ID" value="MBB5837591.1"/>
    <property type="molecule type" value="Genomic_DNA"/>
</dbReference>
<gene>
    <name evidence="2" type="ORF">HDA39_004325</name>
</gene>
<evidence type="ECO:0000313" key="2">
    <source>
        <dbReference type="EMBL" id="MBB5837591.1"/>
    </source>
</evidence>
<keyword evidence="1" id="KW-1133">Transmembrane helix</keyword>
<keyword evidence="1" id="KW-0812">Transmembrane</keyword>
<name>A0A7W9J8J7_9ACTN</name>
<dbReference type="AlphaFoldDB" id="A0A7W9J8J7"/>
<sequence>MNLIQILSAVVIVGGVVITALIAIVPSVMDR</sequence>
<organism evidence="2 3">
    <name type="scientific">Kribbella italica</name>
    <dbReference type="NCBI Taxonomy" id="1540520"/>
    <lineage>
        <taxon>Bacteria</taxon>
        <taxon>Bacillati</taxon>
        <taxon>Actinomycetota</taxon>
        <taxon>Actinomycetes</taxon>
        <taxon>Propionibacteriales</taxon>
        <taxon>Kribbellaceae</taxon>
        <taxon>Kribbella</taxon>
    </lineage>
</organism>
<comment type="caution">
    <text evidence="2">The sequence shown here is derived from an EMBL/GenBank/DDBJ whole genome shotgun (WGS) entry which is preliminary data.</text>
</comment>
<proteinExistence type="predicted"/>